<gene>
    <name evidence="1" type="ORF">NEISICOT_03001</name>
</gene>
<accession>C6M8X6</accession>
<protein>
    <submittedName>
        <fullName evidence="1">Uncharacterized protein</fullName>
    </submittedName>
</protein>
<evidence type="ECO:0000313" key="1">
    <source>
        <dbReference type="EMBL" id="EET43206.1"/>
    </source>
</evidence>
<dbReference type="RefSeq" id="WP_003760847.1">
    <property type="nucleotide sequence ID" value="NZ_ACKO02000024.1"/>
</dbReference>
<comment type="caution">
    <text evidence="1">The sequence shown here is derived from an EMBL/GenBank/DDBJ whole genome shotgun (WGS) entry which is preliminary data.</text>
</comment>
<dbReference type="EMBL" id="ACKO02000024">
    <property type="protein sequence ID" value="EET43206.1"/>
    <property type="molecule type" value="Genomic_DNA"/>
</dbReference>
<reference evidence="1" key="1">
    <citation type="submission" date="2009-07" db="EMBL/GenBank/DDBJ databases">
        <authorList>
            <person name="Weinstock G."/>
            <person name="Sodergren E."/>
            <person name="Clifton S."/>
            <person name="Fulton L."/>
            <person name="Fulton B."/>
            <person name="Courtney L."/>
            <person name="Fronick C."/>
            <person name="Harrison M."/>
            <person name="Strong C."/>
            <person name="Farmer C."/>
            <person name="Delahaunty K."/>
            <person name="Markovic C."/>
            <person name="Hall O."/>
            <person name="Minx P."/>
            <person name="Tomlinson C."/>
            <person name="Mitreva M."/>
            <person name="Nelson J."/>
            <person name="Hou S."/>
            <person name="Wollam A."/>
            <person name="Pepin K.H."/>
            <person name="Johnson M."/>
            <person name="Bhonagiri V."/>
            <person name="Nash W.E."/>
            <person name="Warren W."/>
            <person name="Chinwalla A."/>
            <person name="Mardis E.R."/>
            <person name="Wilson R.K."/>
        </authorList>
    </citation>
    <scope>NUCLEOTIDE SEQUENCE [LARGE SCALE GENOMIC DNA]</scope>
    <source>
        <strain evidence="1">ATCC 29256</strain>
    </source>
</reference>
<dbReference type="AlphaFoldDB" id="C6M8X6"/>
<evidence type="ECO:0000313" key="2">
    <source>
        <dbReference type="Proteomes" id="UP000005365"/>
    </source>
</evidence>
<organism evidence="1 2">
    <name type="scientific">Neisseria sicca ATCC 29256</name>
    <dbReference type="NCBI Taxonomy" id="547045"/>
    <lineage>
        <taxon>Bacteria</taxon>
        <taxon>Pseudomonadati</taxon>
        <taxon>Pseudomonadota</taxon>
        <taxon>Betaproteobacteria</taxon>
        <taxon>Neisseriales</taxon>
        <taxon>Neisseriaceae</taxon>
        <taxon>Neisseria</taxon>
    </lineage>
</organism>
<sequence length="53" mass="6141">MALVPYIVYPQATLILAFPARRGRDKVAVTEKGRLKTYFELFRRPSIYISNPI</sequence>
<name>C6M8X6_NEISI</name>
<proteinExistence type="predicted"/>
<dbReference type="Proteomes" id="UP000005365">
    <property type="component" value="Unassembled WGS sequence"/>
</dbReference>
<keyword evidence="2" id="KW-1185">Reference proteome</keyword>